<keyword evidence="1" id="KW-0812">Transmembrane</keyword>
<feature type="transmembrane region" description="Helical" evidence="1">
    <location>
        <begin position="109"/>
        <end position="129"/>
    </location>
</feature>
<accession>A0ABY5L0K8</accession>
<gene>
    <name evidence="2" type="ORF">NP064_15885</name>
</gene>
<feature type="transmembrane region" description="Helical" evidence="1">
    <location>
        <begin position="39"/>
        <end position="59"/>
    </location>
</feature>
<dbReference type="Proteomes" id="UP001316189">
    <property type="component" value="Chromosome"/>
</dbReference>
<feature type="transmembrane region" description="Helical" evidence="1">
    <location>
        <begin position="71"/>
        <end position="88"/>
    </location>
</feature>
<evidence type="ECO:0008006" key="4">
    <source>
        <dbReference type="Google" id="ProtNLM"/>
    </source>
</evidence>
<keyword evidence="1" id="KW-1133">Transmembrane helix</keyword>
<reference evidence="2 3" key="1">
    <citation type="submission" date="2022-07" db="EMBL/GenBank/DDBJ databases">
        <title>Novel species in genus cellulomonas.</title>
        <authorList>
            <person name="Ye L."/>
        </authorList>
    </citation>
    <scope>NUCLEOTIDE SEQUENCE [LARGE SCALE GENOMIC DNA]</scope>
    <source>
        <strain evidence="3">zg-Y338</strain>
    </source>
</reference>
<evidence type="ECO:0000313" key="2">
    <source>
        <dbReference type="EMBL" id="UUI75221.1"/>
    </source>
</evidence>
<keyword evidence="3" id="KW-1185">Reference proteome</keyword>
<protein>
    <recommendedName>
        <fullName evidence="4">Transporter</fullName>
    </recommendedName>
</protein>
<feature type="transmembrane region" description="Helical" evidence="1">
    <location>
        <begin position="163"/>
        <end position="181"/>
    </location>
</feature>
<feature type="transmembrane region" description="Helical" evidence="1">
    <location>
        <begin position="135"/>
        <end position="154"/>
    </location>
</feature>
<keyword evidence="1" id="KW-0472">Membrane</keyword>
<feature type="transmembrane region" description="Helical" evidence="1">
    <location>
        <begin position="187"/>
        <end position="207"/>
    </location>
</feature>
<organism evidence="2 3">
    <name type="scientific">Cellulomonas chengniuliangii</name>
    <dbReference type="NCBI Taxonomy" id="2968084"/>
    <lineage>
        <taxon>Bacteria</taxon>
        <taxon>Bacillati</taxon>
        <taxon>Actinomycetota</taxon>
        <taxon>Actinomycetes</taxon>
        <taxon>Micrococcales</taxon>
        <taxon>Cellulomonadaceae</taxon>
        <taxon>Cellulomonas</taxon>
    </lineage>
</organism>
<evidence type="ECO:0000256" key="1">
    <source>
        <dbReference type="SAM" id="Phobius"/>
    </source>
</evidence>
<sequence length="224" mass="23128">MQQHAHDIEDAPPAPADGLAIIASQQERVRAGATPDGRLLFLVWGAAWLIGYGALWLAVKDLDVYRPPSGAFIVFGLCISSAVVFTIVHSVRRAAGMHGPSVTAGAMYGWAWGLGFLLQGALIGAFVNAGASHELVALASNGLACLIVGLLYMAGGAMDQEPALFWLGVWILVVAAVASSVGLPLTFLVMALAGGGGFLVGAGIEHARRQARRGRMAGSAARTA</sequence>
<dbReference type="EMBL" id="CP101988">
    <property type="protein sequence ID" value="UUI75221.1"/>
    <property type="molecule type" value="Genomic_DNA"/>
</dbReference>
<dbReference type="RefSeq" id="WP_227569884.1">
    <property type="nucleotide sequence ID" value="NZ_CP101988.1"/>
</dbReference>
<evidence type="ECO:0000313" key="3">
    <source>
        <dbReference type="Proteomes" id="UP001316189"/>
    </source>
</evidence>
<proteinExistence type="predicted"/>
<name>A0ABY5L0K8_9CELL</name>